<evidence type="ECO:0000259" key="1">
    <source>
        <dbReference type="Pfam" id="PF14417"/>
    </source>
</evidence>
<name>A0ABT5CH49_9BACT</name>
<evidence type="ECO:0000313" key="2">
    <source>
        <dbReference type="EMBL" id="MDC0684968.1"/>
    </source>
</evidence>
<proteinExistence type="predicted"/>
<dbReference type="InterPro" id="IPR025847">
    <property type="entry name" value="MEDS_domain"/>
</dbReference>
<organism evidence="2 3">
    <name type="scientific">Sorangium atrum</name>
    <dbReference type="NCBI Taxonomy" id="2995308"/>
    <lineage>
        <taxon>Bacteria</taxon>
        <taxon>Pseudomonadati</taxon>
        <taxon>Myxococcota</taxon>
        <taxon>Polyangia</taxon>
        <taxon>Polyangiales</taxon>
        <taxon>Polyangiaceae</taxon>
        <taxon>Sorangium</taxon>
    </lineage>
</organism>
<evidence type="ECO:0000313" key="3">
    <source>
        <dbReference type="Proteomes" id="UP001217485"/>
    </source>
</evidence>
<dbReference type="Proteomes" id="UP001217485">
    <property type="component" value="Unassembled WGS sequence"/>
</dbReference>
<sequence>MAELAMLIEAFGTERDHALASRFEFRHTPKHTSSPSAAEIWVDADATRWYAYGLQECNMAPSRTRKVSLCGKELHGLQHICAFFDSRKEMYDVLNPYFQEGIDIGDEVVTILESSVHDDHVNRMQKGGVPVQDAIQRGQLKVVPSEQTYLQDNVFVADRMLSTLEGVLQGAAEGEFKSVRTCGDMEWALKSLPGTEDLMVYEAKVNTLAPKHDCTLLCCYDVNRFSGRVIADVLATHSHVIIGGHVHENPYYLDPVTFLKKLALRRAPAPLANAG</sequence>
<keyword evidence="3" id="KW-1185">Reference proteome</keyword>
<reference evidence="2 3" key="1">
    <citation type="submission" date="2023-01" db="EMBL/GenBank/DDBJ databases">
        <title>Minimal conservation of predation-associated metabolite biosynthetic gene clusters underscores biosynthetic potential of Myxococcota including descriptions for ten novel species: Archangium lansinium sp. nov., Myxococcus landrumus sp. nov., Nannocystis bai.</title>
        <authorList>
            <person name="Ahearne A."/>
            <person name="Stevens C."/>
            <person name="Dowd S."/>
        </authorList>
    </citation>
    <scope>NUCLEOTIDE SEQUENCE [LARGE SCALE GENOMIC DNA]</scope>
    <source>
        <strain evidence="2 3">WIWO2</strain>
    </source>
</reference>
<accession>A0ABT5CH49</accession>
<feature type="domain" description="MEDS" evidence="1">
    <location>
        <begin position="79"/>
        <end position="237"/>
    </location>
</feature>
<gene>
    <name evidence="2" type="ORF">POL72_45055</name>
</gene>
<protein>
    <submittedName>
        <fullName evidence="2">MEDS domain-containing protein</fullName>
    </submittedName>
</protein>
<dbReference type="Pfam" id="PF14417">
    <property type="entry name" value="MEDS"/>
    <property type="match status" value="1"/>
</dbReference>
<dbReference type="EMBL" id="JAQNDK010000006">
    <property type="protein sequence ID" value="MDC0684968.1"/>
    <property type="molecule type" value="Genomic_DNA"/>
</dbReference>
<dbReference type="RefSeq" id="WP_272103089.1">
    <property type="nucleotide sequence ID" value="NZ_JAQNDK010000006.1"/>
</dbReference>
<comment type="caution">
    <text evidence="2">The sequence shown here is derived from an EMBL/GenBank/DDBJ whole genome shotgun (WGS) entry which is preliminary data.</text>
</comment>